<evidence type="ECO:0000313" key="1">
    <source>
        <dbReference type="EMBL" id="KAI0090759.1"/>
    </source>
</evidence>
<comment type="caution">
    <text evidence="1">The sequence shown here is derived from an EMBL/GenBank/DDBJ whole genome shotgun (WGS) entry which is preliminary data.</text>
</comment>
<dbReference type="EMBL" id="MU274907">
    <property type="protein sequence ID" value="KAI0090759.1"/>
    <property type="molecule type" value="Genomic_DNA"/>
</dbReference>
<organism evidence="1 2">
    <name type="scientific">Irpex rosettiformis</name>
    <dbReference type="NCBI Taxonomy" id="378272"/>
    <lineage>
        <taxon>Eukaryota</taxon>
        <taxon>Fungi</taxon>
        <taxon>Dikarya</taxon>
        <taxon>Basidiomycota</taxon>
        <taxon>Agaricomycotina</taxon>
        <taxon>Agaricomycetes</taxon>
        <taxon>Polyporales</taxon>
        <taxon>Irpicaceae</taxon>
        <taxon>Irpex</taxon>
    </lineage>
</organism>
<accession>A0ACB8U9H6</accession>
<evidence type="ECO:0000313" key="2">
    <source>
        <dbReference type="Proteomes" id="UP001055072"/>
    </source>
</evidence>
<proteinExistence type="predicted"/>
<gene>
    <name evidence="1" type="ORF">BDY19DRAFT_984411</name>
</gene>
<reference evidence="1" key="1">
    <citation type="journal article" date="2021" name="Environ. Microbiol.">
        <title>Gene family expansions and transcriptome signatures uncover fungal adaptations to wood decay.</title>
        <authorList>
            <person name="Hage H."/>
            <person name="Miyauchi S."/>
            <person name="Viragh M."/>
            <person name="Drula E."/>
            <person name="Min B."/>
            <person name="Chaduli D."/>
            <person name="Navarro D."/>
            <person name="Favel A."/>
            <person name="Norest M."/>
            <person name="Lesage-Meessen L."/>
            <person name="Balint B."/>
            <person name="Merenyi Z."/>
            <person name="de Eugenio L."/>
            <person name="Morin E."/>
            <person name="Martinez A.T."/>
            <person name="Baldrian P."/>
            <person name="Stursova M."/>
            <person name="Martinez M.J."/>
            <person name="Novotny C."/>
            <person name="Magnuson J.K."/>
            <person name="Spatafora J.W."/>
            <person name="Maurice S."/>
            <person name="Pangilinan J."/>
            <person name="Andreopoulos W."/>
            <person name="LaButti K."/>
            <person name="Hundley H."/>
            <person name="Na H."/>
            <person name="Kuo A."/>
            <person name="Barry K."/>
            <person name="Lipzen A."/>
            <person name="Henrissat B."/>
            <person name="Riley R."/>
            <person name="Ahrendt S."/>
            <person name="Nagy L.G."/>
            <person name="Grigoriev I.V."/>
            <person name="Martin F."/>
            <person name="Rosso M.N."/>
        </authorList>
    </citation>
    <scope>NUCLEOTIDE SEQUENCE</scope>
    <source>
        <strain evidence="1">CBS 384.51</strain>
    </source>
</reference>
<dbReference type="Proteomes" id="UP001055072">
    <property type="component" value="Unassembled WGS sequence"/>
</dbReference>
<sequence length="310" mass="35696">MVMRSEVIQNQNLYDFTKKWFAIAALFAAPVSFFYDAPFGRFAGKDQSGFPWVNGIKSWVVMESTSFIVCIFAYMTSPLSFKNYGHSPEISLSNPTAILSGLFLIHYTNRAFISPLRTPTRSKFHIIIPLTAITYTMVNGTLIGSYLSSPEAATFLTGAFSRPRFWFGIGLWILGFVGNIVHDEILFDLRRNPKPQAKAKSDGQDREDSDEEDDNNGKEKTPHYAIPYGYLYRFISYPNYFCEWLEWFGFALAAAPIPSLFHISSYQPPWVFLLTEVVTMFPRAYRGHQWYHRRFPDYPKERKAVIPFVV</sequence>
<protein>
    <submittedName>
        <fullName evidence="1">3-oxo-5-alpha-steroid 4-dehydrogenase-domain-containing protein</fullName>
    </submittedName>
</protein>
<name>A0ACB8U9H6_9APHY</name>
<keyword evidence="2" id="KW-1185">Reference proteome</keyword>